<dbReference type="InterPro" id="IPR003774">
    <property type="entry name" value="AlgH-like"/>
</dbReference>
<dbReference type="PANTHER" id="PTHR30327">
    <property type="entry name" value="UNCHARACTERIZED PROTEIN YQGE"/>
    <property type="match status" value="1"/>
</dbReference>
<accession>A0A7S1VD54</accession>
<feature type="compositionally biased region" description="Polar residues" evidence="1">
    <location>
        <begin position="51"/>
        <end position="61"/>
    </location>
</feature>
<organism evidence="2">
    <name type="scientific">Sexangularia sp. CB-2014</name>
    <dbReference type="NCBI Taxonomy" id="1486929"/>
    <lineage>
        <taxon>Eukaryota</taxon>
        <taxon>Amoebozoa</taxon>
        <taxon>Tubulinea</taxon>
        <taxon>Elardia</taxon>
        <taxon>Arcellinida</taxon>
        <taxon>Arcellinida incertae sedis</taxon>
        <taxon>Sexangularia</taxon>
    </lineage>
</organism>
<reference evidence="2" key="1">
    <citation type="submission" date="2021-01" db="EMBL/GenBank/DDBJ databases">
        <authorList>
            <person name="Corre E."/>
            <person name="Pelletier E."/>
            <person name="Niang G."/>
            <person name="Scheremetjew M."/>
            <person name="Finn R."/>
            <person name="Kale V."/>
            <person name="Holt S."/>
            <person name="Cochrane G."/>
            <person name="Meng A."/>
            <person name="Brown T."/>
            <person name="Cohen L."/>
        </authorList>
    </citation>
    <scope>NUCLEOTIDE SEQUENCE</scope>
    <source>
        <strain evidence="2">ATCC 50979</strain>
    </source>
</reference>
<dbReference type="GO" id="GO:0005829">
    <property type="term" value="C:cytosol"/>
    <property type="evidence" value="ECO:0007669"/>
    <property type="project" value="TreeGrafter"/>
</dbReference>
<dbReference type="PANTHER" id="PTHR30327:SF1">
    <property type="entry name" value="UPF0301 PROTEIN YQGE"/>
    <property type="match status" value="1"/>
</dbReference>
<sequence>MRPPPLLPAAVRPLLSEASATLVGRLGALVDSFTVDQRGPTARAFLAHPTVLSSPTSSQTQPEKRAEFAARRSSRGRMADDGSVATADLALDRVPLDVPLADAVASRLGPTFSALRRAREREQDTGFSHAGSEQRVVSTLLAAMQQLNRAWDAATDADLRADRALEAAAAAGEATDPSPIPPTLVERTDRLAVGTCLVAHPRLADPCGEFDYTIVLITRYSPDRGTTGVIINKPLTGGPAPADDLASMRCLSAMRAAGYRNDRFPAALAASVPLLRRIHPRFGVYEGGPVISDHDTTYATLLHATPGLLAPASDGTGVRVRTVTEDLQLCRSVGAPAVARLADILADRDQEAPAPIKGIIGSSVWSPGQLEEEIERGDWYLCQVETDALLCHDHRIAHYRGILNAASPELAQLSASLFGTS</sequence>
<gene>
    <name evidence="2" type="ORF">SSP0437_LOCUS5650</name>
</gene>
<dbReference type="SUPFAM" id="SSF143456">
    <property type="entry name" value="VC0467-like"/>
    <property type="match status" value="1"/>
</dbReference>
<dbReference type="Pfam" id="PF02622">
    <property type="entry name" value="DUF179"/>
    <property type="match status" value="1"/>
</dbReference>
<feature type="region of interest" description="Disordered" evidence="1">
    <location>
        <begin position="51"/>
        <end position="81"/>
    </location>
</feature>
<dbReference type="EMBL" id="HBGL01007311">
    <property type="protein sequence ID" value="CAD9295935.1"/>
    <property type="molecule type" value="Transcribed_RNA"/>
</dbReference>
<dbReference type="AlphaFoldDB" id="A0A7S1VD54"/>
<name>A0A7S1VD54_9EUKA</name>
<evidence type="ECO:0000256" key="1">
    <source>
        <dbReference type="SAM" id="MobiDB-lite"/>
    </source>
</evidence>
<proteinExistence type="predicted"/>
<dbReference type="Gene3D" id="3.40.1740.10">
    <property type="entry name" value="VC0467-like"/>
    <property type="match status" value="1"/>
</dbReference>
<evidence type="ECO:0000313" key="2">
    <source>
        <dbReference type="EMBL" id="CAD9295935.1"/>
    </source>
</evidence>
<protein>
    <submittedName>
        <fullName evidence="2">Uncharacterized protein</fullName>
    </submittedName>
</protein>